<keyword evidence="8" id="KW-0963">Cytoplasm</keyword>
<dbReference type="Proteomes" id="UP001428290">
    <property type="component" value="Unassembled WGS sequence"/>
</dbReference>
<accession>A0ABP9WX70</accession>
<sequence length="229" mass="24848">MFFTMTTPHTIAIDGPAASGKSTLGKLLADHFGYIYFDTGVLYRALTYVALEQAVDLADAAALAKLAQTSNFEVLPPTIADGRQYTVLANGEDITWPLRAANVERNVSQVAAQPAVREALRDIQRHIGKSGNVVMAGRDIGAVIMPDAQLKIYLDASVEERAQRRAQELNARGRSISYREVLDDLNRRDAKDAANTFLADDAITITTDGRSPEEVFQAILSVIGVEAQA</sequence>
<dbReference type="CDD" id="cd02020">
    <property type="entry name" value="CMPK"/>
    <property type="match status" value="1"/>
</dbReference>
<proteinExistence type="inferred from homology"/>
<keyword evidence="3 8" id="KW-0547">Nucleotide-binding</keyword>
<evidence type="ECO:0000256" key="1">
    <source>
        <dbReference type="ARBA" id="ARBA00009427"/>
    </source>
</evidence>
<keyword evidence="2 8" id="KW-0808">Transferase</keyword>
<comment type="catalytic activity">
    <reaction evidence="6 8">
        <text>dCMP + ATP = dCDP + ADP</text>
        <dbReference type="Rhea" id="RHEA:25094"/>
        <dbReference type="ChEBI" id="CHEBI:30616"/>
        <dbReference type="ChEBI" id="CHEBI:57566"/>
        <dbReference type="ChEBI" id="CHEBI:58593"/>
        <dbReference type="ChEBI" id="CHEBI:456216"/>
        <dbReference type="EC" id="2.7.4.25"/>
    </reaction>
</comment>
<evidence type="ECO:0000256" key="8">
    <source>
        <dbReference type="HAMAP-Rule" id="MF_00238"/>
    </source>
</evidence>
<dbReference type="GO" id="GO:0016301">
    <property type="term" value="F:kinase activity"/>
    <property type="evidence" value="ECO:0007669"/>
    <property type="project" value="UniProtKB-KW"/>
</dbReference>
<reference evidence="10 11" key="1">
    <citation type="submission" date="2024-02" db="EMBL/GenBank/DDBJ databases">
        <title>Herpetosiphon gulosus NBRC 112829.</title>
        <authorList>
            <person name="Ichikawa N."/>
            <person name="Katano-Makiyama Y."/>
            <person name="Hidaka K."/>
        </authorList>
    </citation>
    <scope>NUCLEOTIDE SEQUENCE [LARGE SCALE GENOMIC DNA]</scope>
    <source>
        <strain evidence="10 11">NBRC 112829</strain>
    </source>
</reference>
<protein>
    <recommendedName>
        <fullName evidence="8">Cytidylate kinase</fullName>
        <shortName evidence="8">CK</shortName>
        <ecNumber evidence="8">2.7.4.25</ecNumber>
    </recommendedName>
    <alternativeName>
        <fullName evidence="8">Cytidine monophosphate kinase</fullName>
        <shortName evidence="8">CMP kinase</shortName>
    </alternativeName>
</protein>
<dbReference type="EMBL" id="BAABRU010000005">
    <property type="protein sequence ID" value="GAA5527797.1"/>
    <property type="molecule type" value="Genomic_DNA"/>
</dbReference>
<evidence type="ECO:0000313" key="10">
    <source>
        <dbReference type="EMBL" id="GAA5527797.1"/>
    </source>
</evidence>
<gene>
    <name evidence="8 10" type="primary">cmk</name>
    <name evidence="10" type="ORF">Hgul01_01590</name>
</gene>
<comment type="catalytic activity">
    <reaction evidence="7 8">
        <text>CMP + ATP = CDP + ADP</text>
        <dbReference type="Rhea" id="RHEA:11600"/>
        <dbReference type="ChEBI" id="CHEBI:30616"/>
        <dbReference type="ChEBI" id="CHEBI:58069"/>
        <dbReference type="ChEBI" id="CHEBI:60377"/>
        <dbReference type="ChEBI" id="CHEBI:456216"/>
        <dbReference type="EC" id="2.7.4.25"/>
    </reaction>
</comment>
<dbReference type="NCBIfam" id="TIGR00017">
    <property type="entry name" value="cmk"/>
    <property type="match status" value="1"/>
</dbReference>
<evidence type="ECO:0000256" key="6">
    <source>
        <dbReference type="ARBA" id="ARBA00047615"/>
    </source>
</evidence>
<evidence type="ECO:0000256" key="2">
    <source>
        <dbReference type="ARBA" id="ARBA00022679"/>
    </source>
</evidence>
<keyword evidence="5 8" id="KW-0067">ATP-binding</keyword>
<organism evidence="10 11">
    <name type="scientific">Herpetosiphon gulosus</name>
    <dbReference type="NCBI Taxonomy" id="1973496"/>
    <lineage>
        <taxon>Bacteria</taxon>
        <taxon>Bacillati</taxon>
        <taxon>Chloroflexota</taxon>
        <taxon>Chloroflexia</taxon>
        <taxon>Herpetosiphonales</taxon>
        <taxon>Herpetosiphonaceae</taxon>
        <taxon>Herpetosiphon</taxon>
    </lineage>
</organism>
<dbReference type="RefSeq" id="WP_345721414.1">
    <property type="nucleotide sequence ID" value="NZ_BAABRU010000005.1"/>
</dbReference>
<name>A0ABP9WX70_9CHLR</name>
<dbReference type="Pfam" id="PF02224">
    <property type="entry name" value="Cytidylate_kin"/>
    <property type="match status" value="1"/>
</dbReference>
<feature type="binding site" evidence="8">
    <location>
        <begin position="15"/>
        <end position="23"/>
    </location>
    <ligand>
        <name>ATP</name>
        <dbReference type="ChEBI" id="CHEBI:30616"/>
    </ligand>
</feature>
<feature type="domain" description="Cytidylate kinase" evidence="9">
    <location>
        <begin position="11"/>
        <end position="223"/>
    </location>
</feature>
<comment type="similarity">
    <text evidence="1 8">Belongs to the cytidylate kinase family. Type 1 subfamily.</text>
</comment>
<evidence type="ECO:0000313" key="11">
    <source>
        <dbReference type="Proteomes" id="UP001428290"/>
    </source>
</evidence>
<evidence type="ECO:0000256" key="7">
    <source>
        <dbReference type="ARBA" id="ARBA00048478"/>
    </source>
</evidence>
<evidence type="ECO:0000256" key="3">
    <source>
        <dbReference type="ARBA" id="ARBA00022741"/>
    </source>
</evidence>
<keyword evidence="4 8" id="KW-0418">Kinase</keyword>
<dbReference type="HAMAP" id="MF_00238">
    <property type="entry name" value="Cytidyl_kinase_type1"/>
    <property type="match status" value="1"/>
</dbReference>
<comment type="subcellular location">
    <subcellularLocation>
        <location evidence="8">Cytoplasm</location>
    </subcellularLocation>
</comment>
<evidence type="ECO:0000259" key="9">
    <source>
        <dbReference type="Pfam" id="PF02224"/>
    </source>
</evidence>
<dbReference type="EC" id="2.7.4.25" evidence="8"/>
<dbReference type="Gene3D" id="3.40.50.300">
    <property type="entry name" value="P-loop containing nucleotide triphosphate hydrolases"/>
    <property type="match status" value="1"/>
</dbReference>
<evidence type="ECO:0000256" key="4">
    <source>
        <dbReference type="ARBA" id="ARBA00022777"/>
    </source>
</evidence>
<dbReference type="SUPFAM" id="SSF52540">
    <property type="entry name" value="P-loop containing nucleoside triphosphate hydrolases"/>
    <property type="match status" value="1"/>
</dbReference>
<dbReference type="InterPro" id="IPR011994">
    <property type="entry name" value="Cytidylate_kinase_dom"/>
</dbReference>
<comment type="caution">
    <text evidence="10">The sequence shown here is derived from an EMBL/GenBank/DDBJ whole genome shotgun (WGS) entry which is preliminary data.</text>
</comment>
<keyword evidence="11" id="KW-1185">Reference proteome</keyword>
<evidence type="ECO:0000256" key="5">
    <source>
        <dbReference type="ARBA" id="ARBA00022840"/>
    </source>
</evidence>
<dbReference type="InterPro" id="IPR027417">
    <property type="entry name" value="P-loop_NTPase"/>
</dbReference>
<dbReference type="InterPro" id="IPR003136">
    <property type="entry name" value="Cytidylate_kin"/>
</dbReference>